<reference evidence="3" key="1">
    <citation type="journal article" date="2023" name="Commun. Biol.">
        <title>Genome analysis of Parmales, the sister group of diatoms, reveals the evolutionary specialization of diatoms from phago-mixotrophs to photoautotrophs.</title>
        <authorList>
            <person name="Ban H."/>
            <person name="Sato S."/>
            <person name="Yoshikawa S."/>
            <person name="Yamada K."/>
            <person name="Nakamura Y."/>
            <person name="Ichinomiya M."/>
            <person name="Sato N."/>
            <person name="Blanc-Mathieu R."/>
            <person name="Endo H."/>
            <person name="Kuwata A."/>
            <person name="Ogata H."/>
        </authorList>
    </citation>
    <scope>NUCLEOTIDE SEQUENCE [LARGE SCALE GENOMIC DNA]</scope>
    <source>
        <strain evidence="3">NIES 3700</strain>
    </source>
</reference>
<feature type="compositionally biased region" description="Polar residues" evidence="1">
    <location>
        <begin position="100"/>
        <end position="110"/>
    </location>
</feature>
<gene>
    <name evidence="2" type="ORF">TrLO_g13571</name>
</gene>
<feature type="compositionally biased region" description="Polar residues" evidence="1">
    <location>
        <begin position="128"/>
        <end position="137"/>
    </location>
</feature>
<dbReference type="AlphaFoldDB" id="A0A9W7EHQ1"/>
<organism evidence="2 3">
    <name type="scientific">Triparma laevis f. longispina</name>
    <dbReference type="NCBI Taxonomy" id="1714387"/>
    <lineage>
        <taxon>Eukaryota</taxon>
        <taxon>Sar</taxon>
        <taxon>Stramenopiles</taxon>
        <taxon>Ochrophyta</taxon>
        <taxon>Bolidophyceae</taxon>
        <taxon>Parmales</taxon>
        <taxon>Triparmaceae</taxon>
        <taxon>Triparma</taxon>
    </lineage>
</organism>
<accession>A0A9W7EHQ1</accession>
<comment type="caution">
    <text evidence="2">The sequence shown here is derived from an EMBL/GenBank/DDBJ whole genome shotgun (WGS) entry which is preliminary data.</text>
</comment>
<evidence type="ECO:0000313" key="3">
    <source>
        <dbReference type="Proteomes" id="UP001165122"/>
    </source>
</evidence>
<name>A0A9W7EHQ1_9STRA</name>
<dbReference type="EMBL" id="BRXW01000913">
    <property type="protein sequence ID" value="GMH79112.1"/>
    <property type="molecule type" value="Genomic_DNA"/>
</dbReference>
<evidence type="ECO:0000256" key="1">
    <source>
        <dbReference type="SAM" id="MobiDB-lite"/>
    </source>
</evidence>
<proteinExistence type="predicted"/>
<evidence type="ECO:0000313" key="2">
    <source>
        <dbReference type="EMBL" id="GMH79112.1"/>
    </source>
</evidence>
<sequence length="157" mass="17724">MKQKFDEGSKLADDSNSNTISVCTDFLTQRADIDCSSKKIKKKKKFTRLKTGEGVREWMTKKKKKKKKKVTKMEDVEEEDEEVLVQVEHDNNYDDDMESNQESLYSQNGPTKKKGVPSPVELVRKSSRVSSAGSNLSEDGIFVTHRKELSSPLGSSS</sequence>
<keyword evidence="3" id="KW-1185">Reference proteome</keyword>
<protein>
    <submittedName>
        <fullName evidence="2">Uncharacterized protein</fullName>
    </submittedName>
</protein>
<feature type="compositionally biased region" description="Basic residues" evidence="1">
    <location>
        <begin position="61"/>
        <end position="70"/>
    </location>
</feature>
<dbReference type="Proteomes" id="UP001165122">
    <property type="component" value="Unassembled WGS sequence"/>
</dbReference>
<feature type="region of interest" description="Disordered" evidence="1">
    <location>
        <begin position="57"/>
        <end position="157"/>
    </location>
</feature>